<sequence>MPTPRKKSATTPKAPSKRKAAPKAKPTAVVQDAPRRPWAVVPGDGPPPGGRTFDLVIVESPAKAKTINKYLGGAYKVLASYGHVRDLSSRKQKGEEVAGIRIADGWKLRYAVDEKQDDGDRRRRTSGDILSELGREASKANRVLLASDPDREGEAIARDIADELSLDPKRTFRIRFNEITKNAIQQAMAQPDQINTARVEAQEARRAMDRVVGFPLSNLLGKKVAGGLSAGRVQSVAVKLIVDREREIEAFKTDEFWKVTALLAPQGSGIAWSADAKLSKIFAKKKPGDEKAKAAPSDEPEEPVEDTEDAEPETDGETAQAAGADAPGAPARSGGGLPKPPAGAFMAELVRWSGADPKLGNESAADAVVAALQNVPFVVSRVEQKDRQDRPHAPFTTSTLQQQAFLRLRMSTSRTMSAAQALYQGVELSGLGQTALITYMRTDSTRISPDALNTVRTFIHDSPNLGPSYLPAKPNVYASGKSAQEAHEAIRPTDVTVTPKRAQDLGLAGDQYRLYELIWRRFVACQCAPAVVGVTTYDITAGQGLFRARGQVVKFAGYRKVLSPVSKTDDSELPLVKERDPLDRLDLFETQHFTQPPPRYNQASLVKALEKEGIGRPSTYNTIISTIQKRGYVVEEKGRFSATPIAKVVTDLLVQSFPRVMDLKFTSHFEEELDEIETGKCQYREVLDEFWGPFSEALTAAGNDLAPVREIIQGEVCPKCGGNLERRYTAKTGTYFIGCVNWKDKENPCRYKRDAEGKEILGPEVTDIPCPACGKFMVRKEGRFGVFFTCEGAPDCPTTMNLRPDGSRVVTALPTQVTCPKCEKHKLLLKESKAGKKYVQCPDTKCKFISDSDDQGNPVVPPDTGIACEKCGSPMVVKVAWRGPFLSCSGYPKCRNAKSINAELREQLKAKGIELPAAPPKSEKGAGPAVPQVAITEQCPQCDGPMMLKPSRFGGGYFLSCKKYPKCKGTSKMTPELQERINAAAKDAGAAAG</sequence>
<dbReference type="Pfam" id="PF01751">
    <property type="entry name" value="Toprim"/>
    <property type="match status" value="1"/>
</dbReference>
<dbReference type="InterPro" id="IPR005733">
    <property type="entry name" value="TopoI_bac-type"/>
</dbReference>
<evidence type="ECO:0000256" key="6">
    <source>
        <dbReference type="ARBA" id="ARBA00022842"/>
    </source>
</evidence>
<proteinExistence type="inferred from homology"/>
<feature type="region of interest" description="Disordered" evidence="11">
    <location>
        <begin position="286"/>
        <end position="340"/>
    </location>
</feature>
<dbReference type="InterPro" id="IPR013826">
    <property type="entry name" value="Topo_IA_cen_sub3"/>
</dbReference>
<dbReference type="Gene3D" id="3.40.50.140">
    <property type="match status" value="1"/>
</dbReference>
<comment type="function">
    <text evidence="10">Releases the supercoiling and torsional tension of DNA, which is introduced during the DNA replication and transcription, by transiently cleaving and rejoining one strand of the DNA duplex. Introduces a single-strand break via transesterification at a target site in duplex DNA. The scissile phosphodiester is attacked by the catalytic tyrosine of the enzyme, resulting in the formation of a DNA-(5'-phosphotyrosyl)-enzyme intermediate and the expulsion of a 3'-OH DNA strand. The free DNA strand then undergoes passage around the unbroken strand, thus removing DNA supercoils. Finally, in the religation step, the DNA 3'-OH attacks the covalent intermediate to expel the active-site tyrosine and restore the DNA phosphodiester backbone.</text>
</comment>
<feature type="region of interest" description="Disordered" evidence="11">
    <location>
        <begin position="1"/>
        <end position="47"/>
    </location>
</feature>
<comment type="similarity">
    <text evidence="2 10">Belongs to the type IA topoisomerase family.</text>
</comment>
<keyword evidence="15" id="KW-1185">Reference proteome</keyword>
<dbReference type="Pfam" id="PF01396">
    <property type="entry name" value="Zn_ribbon_Top1"/>
    <property type="match status" value="5"/>
</dbReference>
<dbReference type="SMART" id="SM00437">
    <property type="entry name" value="TOP1Ac"/>
    <property type="match status" value="1"/>
</dbReference>
<dbReference type="GO" id="GO:0003677">
    <property type="term" value="F:DNA binding"/>
    <property type="evidence" value="ECO:0007669"/>
    <property type="project" value="UniProtKB-KW"/>
</dbReference>
<evidence type="ECO:0000256" key="11">
    <source>
        <dbReference type="SAM" id="MobiDB-lite"/>
    </source>
</evidence>
<evidence type="ECO:0000256" key="9">
    <source>
        <dbReference type="ARBA" id="ARBA00023235"/>
    </source>
</evidence>
<evidence type="ECO:0000256" key="8">
    <source>
        <dbReference type="ARBA" id="ARBA00023125"/>
    </source>
</evidence>
<evidence type="ECO:0000256" key="2">
    <source>
        <dbReference type="ARBA" id="ARBA00009446"/>
    </source>
</evidence>
<dbReference type="InterPro" id="IPR013824">
    <property type="entry name" value="Topo_IA_cen_sub1"/>
</dbReference>
<keyword evidence="6" id="KW-0460">Magnesium</keyword>
<dbReference type="NCBIfam" id="TIGR01051">
    <property type="entry name" value="topA_bact"/>
    <property type="match status" value="1"/>
</dbReference>
<feature type="domain" description="Topo IA-type catalytic" evidence="13">
    <location>
        <begin position="195"/>
        <end position="698"/>
    </location>
</feature>
<dbReference type="GO" id="GO:0008270">
    <property type="term" value="F:zinc ion binding"/>
    <property type="evidence" value="ECO:0007669"/>
    <property type="project" value="UniProtKB-KW"/>
</dbReference>
<feature type="site" description="Interaction with DNA" evidence="10">
    <location>
        <position position="83"/>
    </location>
</feature>
<dbReference type="InterPro" id="IPR000380">
    <property type="entry name" value="Topo_IA"/>
</dbReference>
<feature type="compositionally biased region" description="Low complexity" evidence="11">
    <location>
        <begin position="317"/>
        <end position="332"/>
    </location>
</feature>
<feature type="domain" description="Toprim" evidence="12">
    <location>
        <begin position="53"/>
        <end position="179"/>
    </location>
</feature>
<dbReference type="Pfam" id="PF01131">
    <property type="entry name" value="Topoisom_bac"/>
    <property type="match status" value="2"/>
</dbReference>
<dbReference type="EC" id="5.6.2.1" evidence="10"/>
<dbReference type="InterPro" id="IPR023405">
    <property type="entry name" value="Topo_IA_core_domain"/>
</dbReference>
<dbReference type="InterPro" id="IPR013825">
    <property type="entry name" value="Topo_IA_cen_sub2"/>
</dbReference>
<name>A0A517XZ39_9BACT</name>
<feature type="site" description="Interaction with DNA" evidence="10">
    <location>
        <position position="205"/>
    </location>
</feature>
<dbReference type="SMART" id="SM00493">
    <property type="entry name" value="TOPRIM"/>
    <property type="match status" value="1"/>
</dbReference>
<feature type="region of interest" description="Interaction with DNA" evidence="10">
    <location>
        <begin position="229"/>
        <end position="234"/>
    </location>
</feature>
<dbReference type="PROSITE" id="PS50880">
    <property type="entry name" value="TOPRIM"/>
    <property type="match status" value="1"/>
</dbReference>
<comment type="subunit">
    <text evidence="10">Monomer.</text>
</comment>
<dbReference type="InterPro" id="IPR023406">
    <property type="entry name" value="Topo_IA_AS"/>
</dbReference>
<reference evidence="14 15" key="1">
    <citation type="submission" date="2019-02" db="EMBL/GenBank/DDBJ databases">
        <title>Deep-cultivation of Planctomycetes and their phenomic and genomic characterization uncovers novel biology.</title>
        <authorList>
            <person name="Wiegand S."/>
            <person name="Jogler M."/>
            <person name="Boedeker C."/>
            <person name="Pinto D."/>
            <person name="Vollmers J."/>
            <person name="Rivas-Marin E."/>
            <person name="Kohn T."/>
            <person name="Peeters S.H."/>
            <person name="Heuer A."/>
            <person name="Rast P."/>
            <person name="Oberbeckmann S."/>
            <person name="Bunk B."/>
            <person name="Jeske O."/>
            <person name="Meyerdierks A."/>
            <person name="Storesund J.E."/>
            <person name="Kallscheuer N."/>
            <person name="Luecker S."/>
            <person name="Lage O.M."/>
            <person name="Pohl T."/>
            <person name="Merkel B.J."/>
            <person name="Hornburger P."/>
            <person name="Mueller R.-W."/>
            <person name="Bruemmer F."/>
            <person name="Labrenz M."/>
            <person name="Spormann A.M."/>
            <person name="Op den Camp H."/>
            <person name="Overmann J."/>
            <person name="Amann R."/>
            <person name="Jetten M.S.M."/>
            <person name="Mascher T."/>
            <person name="Medema M.H."/>
            <person name="Devos D.P."/>
            <person name="Kaster A.-K."/>
            <person name="Ovreas L."/>
            <person name="Rohde M."/>
            <person name="Galperin M.Y."/>
            <person name="Jogler C."/>
        </authorList>
    </citation>
    <scope>NUCLEOTIDE SEQUENCE [LARGE SCALE GENOMIC DNA]</scope>
    <source>
        <strain evidence="14 15">ETA_A1</strain>
    </source>
</reference>
<dbReference type="GO" id="GO:0003917">
    <property type="term" value="F:DNA topoisomerase type I (single strand cut, ATP-independent) activity"/>
    <property type="evidence" value="ECO:0007669"/>
    <property type="project" value="UniProtKB-UniRule"/>
</dbReference>
<dbReference type="InterPro" id="IPR003601">
    <property type="entry name" value="Topo_IA_2"/>
</dbReference>
<evidence type="ECO:0000259" key="13">
    <source>
        <dbReference type="PROSITE" id="PS52039"/>
    </source>
</evidence>
<feature type="compositionally biased region" description="Acidic residues" evidence="11">
    <location>
        <begin position="298"/>
        <end position="316"/>
    </location>
</feature>
<feature type="site" description="Interaction with DNA" evidence="10">
    <location>
        <position position="630"/>
    </location>
</feature>
<dbReference type="SUPFAM" id="SSF56712">
    <property type="entry name" value="Prokaryotic type I DNA topoisomerase"/>
    <property type="match status" value="1"/>
</dbReference>
<dbReference type="InterPro" id="IPR006171">
    <property type="entry name" value="TOPRIM_dom"/>
</dbReference>
<dbReference type="OrthoDB" id="9804262at2"/>
<dbReference type="EMBL" id="CP036273">
    <property type="protein sequence ID" value="QDU22777.1"/>
    <property type="molecule type" value="Genomic_DNA"/>
</dbReference>
<dbReference type="InterPro" id="IPR028612">
    <property type="entry name" value="Topoisom_1_IA"/>
</dbReference>
<dbReference type="Proteomes" id="UP000319576">
    <property type="component" value="Chromosome"/>
</dbReference>
<evidence type="ECO:0000313" key="15">
    <source>
        <dbReference type="Proteomes" id="UP000319576"/>
    </source>
</evidence>
<keyword evidence="8 10" id="KW-0238">DNA-binding</keyword>
<protein>
    <recommendedName>
        <fullName evidence="10">DNA topoisomerase 1</fullName>
        <ecNumber evidence="10">5.6.2.1</ecNumber>
    </recommendedName>
    <alternativeName>
        <fullName evidence="10">DNA topoisomerase I</fullName>
    </alternativeName>
</protein>
<dbReference type="CDD" id="cd00186">
    <property type="entry name" value="TOP1Ac"/>
    <property type="match status" value="1"/>
</dbReference>
<evidence type="ECO:0000256" key="10">
    <source>
        <dbReference type="HAMAP-Rule" id="MF_00952"/>
    </source>
</evidence>
<dbReference type="PANTHER" id="PTHR42785:SF1">
    <property type="entry name" value="DNA TOPOISOMERASE"/>
    <property type="match status" value="1"/>
</dbReference>
<keyword evidence="5" id="KW-0862">Zinc</keyword>
<dbReference type="SMART" id="SM00436">
    <property type="entry name" value="TOP1Bc"/>
    <property type="match status" value="1"/>
</dbReference>
<dbReference type="InterPro" id="IPR013497">
    <property type="entry name" value="Topo_IA_cen"/>
</dbReference>
<keyword evidence="9 10" id="KW-0413">Isomerase</keyword>
<dbReference type="KEGG" id="uli:ETAA1_47650"/>
<feature type="site" description="Interaction with DNA" evidence="10">
    <location>
        <position position="209"/>
    </location>
</feature>
<evidence type="ECO:0000256" key="4">
    <source>
        <dbReference type="ARBA" id="ARBA00022771"/>
    </source>
</evidence>
<dbReference type="AlphaFoldDB" id="A0A517XZ39"/>
<evidence type="ECO:0000256" key="3">
    <source>
        <dbReference type="ARBA" id="ARBA00022723"/>
    </source>
</evidence>
<organism evidence="14 15">
    <name type="scientific">Urbifossiella limnaea</name>
    <dbReference type="NCBI Taxonomy" id="2528023"/>
    <lineage>
        <taxon>Bacteria</taxon>
        <taxon>Pseudomonadati</taxon>
        <taxon>Planctomycetota</taxon>
        <taxon>Planctomycetia</taxon>
        <taxon>Gemmatales</taxon>
        <taxon>Gemmataceae</taxon>
        <taxon>Urbifossiella</taxon>
    </lineage>
</organism>
<dbReference type="PRINTS" id="PR00417">
    <property type="entry name" value="PRTPISMRASEI"/>
</dbReference>
<dbReference type="PANTHER" id="PTHR42785">
    <property type="entry name" value="DNA TOPOISOMERASE, TYPE IA, CORE"/>
    <property type="match status" value="1"/>
</dbReference>
<evidence type="ECO:0000256" key="7">
    <source>
        <dbReference type="ARBA" id="ARBA00023029"/>
    </source>
</evidence>
<dbReference type="GO" id="GO:0006265">
    <property type="term" value="P:DNA topological change"/>
    <property type="evidence" value="ECO:0007669"/>
    <property type="project" value="UniProtKB-UniRule"/>
</dbReference>
<feature type="site" description="Interaction with DNA" evidence="10">
    <location>
        <position position="206"/>
    </location>
</feature>
<keyword evidence="4" id="KW-0863">Zinc-finger</keyword>
<dbReference type="PROSITE" id="PS52039">
    <property type="entry name" value="TOPO_IA_2"/>
    <property type="match status" value="1"/>
</dbReference>
<dbReference type="GO" id="GO:0005694">
    <property type="term" value="C:chromosome"/>
    <property type="evidence" value="ECO:0007669"/>
    <property type="project" value="InterPro"/>
</dbReference>
<dbReference type="RefSeq" id="WP_145242791.1">
    <property type="nucleotide sequence ID" value="NZ_CP036273.1"/>
</dbReference>
<dbReference type="InterPro" id="IPR013498">
    <property type="entry name" value="Topo_IA_Znf"/>
</dbReference>
<evidence type="ECO:0000256" key="1">
    <source>
        <dbReference type="ARBA" id="ARBA00000213"/>
    </source>
</evidence>
<keyword evidence="3" id="KW-0479">Metal-binding</keyword>
<dbReference type="PROSITE" id="PS00396">
    <property type="entry name" value="TOPO_IA_1"/>
    <property type="match status" value="1"/>
</dbReference>
<dbReference type="Gene3D" id="1.10.460.10">
    <property type="entry name" value="Topoisomerase I, domain 2"/>
    <property type="match status" value="2"/>
</dbReference>
<dbReference type="Gene3D" id="2.70.20.10">
    <property type="entry name" value="Topoisomerase I, domain 3"/>
    <property type="match status" value="1"/>
</dbReference>
<comment type="catalytic activity">
    <reaction evidence="1 10">
        <text>ATP-independent breakage of single-stranded DNA, followed by passage and rejoining.</text>
        <dbReference type="EC" id="5.6.2.1"/>
    </reaction>
</comment>
<evidence type="ECO:0000259" key="12">
    <source>
        <dbReference type="PROSITE" id="PS50880"/>
    </source>
</evidence>
<feature type="site" description="Interaction with DNA" evidence="10">
    <location>
        <position position="441"/>
    </location>
</feature>
<dbReference type="Gene3D" id="1.10.290.10">
    <property type="entry name" value="Topoisomerase I, domain 4"/>
    <property type="match status" value="1"/>
</dbReference>
<feature type="active site" description="O-(5'-phospho-DNA)-tyrosine intermediate" evidence="10">
    <location>
        <position position="439"/>
    </location>
</feature>
<dbReference type="SUPFAM" id="SSF57783">
    <property type="entry name" value="Zinc beta-ribbon"/>
    <property type="match status" value="3"/>
</dbReference>
<comment type="caution">
    <text evidence="10">Lacks conserved residue(s) required for the propagation of feature annotation.</text>
</comment>
<dbReference type="Gene3D" id="3.30.65.10">
    <property type="entry name" value="Bacterial Topoisomerase I, domain 1"/>
    <property type="match status" value="3"/>
</dbReference>
<gene>
    <name evidence="10 14" type="primary">topA</name>
    <name evidence="14" type="ORF">ETAA1_47650</name>
</gene>
<dbReference type="HAMAP" id="MF_00952">
    <property type="entry name" value="Topoisom_1_prok"/>
    <property type="match status" value="1"/>
</dbReference>
<keyword evidence="7 10" id="KW-0799">Topoisomerase</keyword>
<accession>A0A517XZ39</accession>
<evidence type="ECO:0000256" key="5">
    <source>
        <dbReference type="ARBA" id="ARBA00022833"/>
    </source>
</evidence>
<evidence type="ECO:0000313" key="14">
    <source>
        <dbReference type="EMBL" id="QDU22777.1"/>
    </source>
</evidence>
<dbReference type="InterPro" id="IPR003602">
    <property type="entry name" value="Topo_IA_DNA-bd_dom"/>
</dbReference>